<feature type="region of interest" description="Disordered" evidence="1">
    <location>
        <begin position="1"/>
        <end position="22"/>
    </location>
</feature>
<evidence type="ECO:0000256" key="1">
    <source>
        <dbReference type="SAM" id="MobiDB-lite"/>
    </source>
</evidence>
<dbReference type="EMBL" id="CP090167">
    <property type="protein sequence ID" value="UJO18112.1"/>
    <property type="molecule type" value="Genomic_DNA"/>
</dbReference>
<keyword evidence="3" id="KW-1185">Reference proteome</keyword>
<proteinExistence type="predicted"/>
<protein>
    <submittedName>
        <fullName evidence="2">Uncharacterized protein</fullName>
    </submittedName>
</protein>
<accession>A0A9Q8LIH8</accession>
<sequence length="90" mass="10047">MVALQPTSLHPGSGGFDAAPRSCPASHQKIVESAAGVQVYGRPLKTFVQQLDIEIAAADLFRYFVLSIIRKALLYLKLRNYIFLEMCIMF</sequence>
<reference evidence="2" key="2">
    <citation type="journal article" date="2022" name="Microb. Genom.">
        <title>A chromosome-scale genome assembly of the tomato pathogen Cladosporium fulvum reveals a compartmentalized genome architecture and the presence of a dispensable chromosome.</title>
        <authorList>
            <person name="Zaccaron A.Z."/>
            <person name="Chen L.H."/>
            <person name="Samaras A."/>
            <person name="Stergiopoulos I."/>
        </authorList>
    </citation>
    <scope>NUCLEOTIDE SEQUENCE</scope>
    <source>
        <strain evidence="2">Race5_Kim</strain>
    </source>
</reference>
<evidence type="ECO:0000313" key="2">
    <source>
        <dbReference type="EMBL" id="UJO18112.1"/>
    </source>
</evidence>
<gene>
    <name evidence="2" type="ORF">CLAFUR5_06051</name>
</gene>
<feature type="compositionally biased region" description="Polar residues" evidence="1">
    <location>
        <begin position="1"/>
        <end position="10"/>
    </location>
</feature>
<evidence type="ECO:0000313" key="3">
    <source>
        <dbReference type="Proteomes" id="UP000756132"/>
    </source>
</evidence>
<name>A0A9Q8LIH8_PASFU</name>
<dbReference type="Proteomes" id="UP000756132">
    <property type="component" value="Chromosome 5"/>
</dbReference>
<dbReference type="GeneID" id="71985929"/>
<organism evidence="2 3">
    <name type="scientific">Passalora fulva</name>
    <name type="common">Tomato leaf mold</name>
    <name type="synonym">Cladosporium fulvum</name>
    <dbReference type="NCBI Taxonomy" id="5499"/>
    <lineage>
        <taxon>Eukaryota</taxon>
        <taxon>Fungi</taxon>
        <taxon>Dikarya</taxon>
        <taxon>Ascomycota</taxon>
        <taxon>Pezizomycotina</taxon>
        <taxon>Dothideomycetes</taxon>
        <taxon>Dothideomycetidae</taxon>
        <taxon>Mycosphaerellales</taxon>
        <taxon>Mycosphaerellaceae</taxon>
        <taxon>Fulvia</taxon>
    </lineage>
</organism>
<dbReference type="RefSeq" id="XP_047762478.1">
    <property type="nucleotide sequence ID" value="XM_047905199.1"/>
</dbReference>
<dbReference type="AlphaFoldDB" id="A0A9Q8LIH8"/>
<dbReference type="KEGG" id="ffu:CLAFUR5_06051"/>
<reference evidence="2" key="1">
    <citation type="submission" date="2021-12" db="EMBL/GenBank/DDBJ databases">
        <authorList>
            <person name="Zaccaron A."/>
            <person name="Stergiopoulos I."/>
        </authorList>
    </citation>
    <scope>NUCLEOTIDE SEQUENCE</scope>
    <source>
        <strain evidence="2">Race5_Kim</strain>
    </source>
</reference>